<comment type="similarity">
    <text evidence="2">Belongs to the aerobic coproporphyrinogen-III oxidase family.</text>
</comment>
<dbReference type="Pfam" id="PF01218">
    <property type="entry name" value="Coprogen_oxidas"/>
    <property type="match status" value="1"/>
</dbReference>
<dbReference type="GO" id="GO:0004109">
    <property type="term" value="F:coproporphyrinogen oxidase activity"/>
    <property type="evidence" value="ECO:0007669"/>
    <property type="project" value="UniProtKB-EC"/>
</dbReference>
<protein>
    <recommendedName>
        <fullName evidence="4">coproporphyrinogen oxidase</fullName>
        <ecNumber evidence="4">1.3.3.3</ecNumber>
    </recommendedName>
</protein>
<keyword evidence="5" id="KW-0560">Oxidoreductase</keyword>
<sequence>MSVNAMSIRDRFAEYITNLQQQVVATLEELDPESPGFNVNEWIRSNGDATRSNDNKNSSGGGGKACVLSASANKDSLLEKAAVNISLIHGTLPPASVKQMATQHSSVQYDTDPHYSQDLPFFSGGISIVIHPRNPNAPSAHANYRYFEILDRDAEPESGEGARVLAWWFGGITDLTPSYLFEEDARHFHGTLKLACDRHGAALYPAFKRCCDEYLYIPHRQEHRGLGGLRFDDLCDEPHTLLQSDDESNLTGSRLQRPRTPDEIFALVRDLGDAFIPSYRPILLKRLRMPFTSRMRRWQLIRRGHYIEFNLVYERGTKFGLATPGVQTENVLVSLPEEARWEYMCELGVEGDGSKESEVVAVLKYPRDWTGA</sequence>
<evidence type="ECO:0000256" key="7">
    <source>
        <dbReference type="SAM" id="MobiDB-lite"/>
    </source>
</evidence>
<name>A0A0D7AH36_9AGAR</name>
<proteinExistence type="inferred from homology"/>
<organism evidence="8 9">
    <name type="scientific">Fistulina hepatica ATCC 64428</name>
    <dbReference type="NCBI Taxonomy" id="1128425"/>
    <lineage>
        <taxon>Eukaryota</taxon>
        <taxon>Fungi</taxon>
        <taxon>Dikarya</taxon>
        <taxon>Basidiomycota</taxon>
        <taxon>Agaricomycotina</taxon>
        <taxon>Agaricomycetes</taxon>
        <taxon>Agaricomycetidae</taxon>
        <taxon>Agaricales</taxon>
        <taxon>Fistulinaceae</taxon>
        <taxon>Fistulina</taxon>
    </lineage>
</organism>
<evidence type="ECO:0000313" key="8">
    <source>
        <dbReference type="EMBL" id="KIY50611.1"/>
    </source>
</evidence>
<comment type="subunit">
    <text evidence="3">Homodimer.</text>
</comment>
<dbReference type="EC" id="1.3.3.3" evidence="4"/>
<comment type="pathway">
    <text evidence="1">Porphyrin-containing compound metabolism; protoporphyrin-IX biosynthesis; protoporphyrinogen-IX from coproporphyrinogen-III (O2 route): step 1/1.</text>
</comment>
<dbReference type="PRINTS" id="PR00073">
    <property type="entry name" value="COPRGNOXDASE"/>
</dbReference>
<dbReference type="Proteomes" id="UP000054144">
    <property type="component" value="Unassembled WGS sequence"/>
</dbReference>
<reference evidence="8 9" key="1">
    <citation type="journal article" date="2015" name="Fungal Genet. Biol.">
        <title>Evolution of novel wood decay mechanisms in Agaricales revealed by the genome sequences of Fistulina hepatica and Cylindrobasidium torrendii.</title>
        <authorList>
            <person name="Floudas D."/>
            <person name="Held B.W."/>
            <person name="Riley R."/>
            <person name="Nagy L.G."/>
            <person name="Koehler G."/>
            <person name="Ransdell A.S."/>
            <person name="Younus H."/>
            <person name="Chow J."/>
            <person name="Chiniquy J."/>
            <person name="Lipzen A."/>
            <person name="Tritt A."/>
            <person name="Sun H."/>
            <person name="Haridas S."/>
            <person name="LaButti K."/>
            <person name="Ohm R.A."/>
            <person name="Kues U."/>
            <person name="Blanchette R.A."/>
            <person name="Grigoriev I.V."/>
            <person name="Minto R.E."/>
            <person name="Hibbett D.S."/>
        </authorList>
    </citation>
    <scope>NUCLEOTIDE SEQUENCE [LARGE SCALE GENOMIC DNA]</scope>
    <source>
        <strain evidence="8 9">ATCC 64428</strain>
    </source>
</reference>
<evidence type="ECO:0000256" key="3">
    <source>
        <dbReference type="ARBA" id="ARBA00011738"/>
    </source>
</evidence>
<dbReference type="SUPFAM" id="SSF102886">
    <property type="entry name" value="Coproporphyrinogen III oxidase"/>
    <property type="match status" value="1"/>
</dbReference>
<dbReference type="PANTHER" id="PTHR10755:SF0">
    <property type="entry name" value="OXYGEN-DEPENDENT COPROPORPHYRINOGEN-III OXIDASE, MITOCHONDRIAL"/>
    <property type="match status" value="1"/>
</dbReference>
<gene>
    <name evidence="8" type="ORF">FISHEDRAFT_38947</name>
</gene>
<dbReference type="UniPathway" id="UPA00251">
    <property type="reaction ID" value="UER00322"/>
</dbReference>
<evidence type="ECO:0000256" key="2">
    <source>
        <dbReference type="ARBA" id="ARBA00010644"/>
    </source>
</evidence>
<keyword evidence="9" id="KW-1185">Reference proteome</keyword>
<dbReference type="PIRSF" id="PIRSF000166">
    <property type="entry name" value="Coproporphyri_ox"/>
    <property type="match status" value="1"/>
</dbReference>
<evidence type="ECO:0000256" key="4">
    <source>
        <dbReference type="ARBA" id="ARBA00012869"/>
    </source>
</evidence>
<dbReference type="InterPro" id="IPR001260">
    <property type="entry name" value="Coprogen_oxidase_aer"/>
</dbReference>
<feature type="region of interest" description="Disordered" evidence="7">
    <location>
        <begin position="36"/>
        <end position="62"/>
    </location>
</feature>
<evidence type="ECO:0000256" key="5">
    <source>
        <dbReference type="ARBA" id="ARBA00023002"/>
    </source>
</evidence>
<dbReference type="Gene3D" id="3.40.1500.10">
    <property type="entry name" value="Coproporphyrinogen III oxidase, aerobic"/>
    <property type="match status" value="1"/>
</dbReference>
<evidence type="ECO:0000313" key="9">
    <source>
        <dbReference type="Proteomes" id="UP000054144"/>
    </source>
</evidence>
<dbReference type="InterPro" id="IPR036406">
    <property type="entry name" value="Coprogen_oxidase_aer_sf"/>
</dbReference>
<keyword evidence="6" id="KW-0627">Porphyrin biosynthesis</keyword>
<evidence type="ECO:0000256" key="6">
    <source>
        <dbReference type="ARBA" id="ARBA00023244"/>
    </source>
</evidence>
<dbReference type="GO" id="GO:0006782">
    <property type="term" value="P:protoporphyrinogen IX biosynthetic process"/>
    <property type="evidence" value="ECO:0007669"/>
    <property type="project" value="UniProtKB-UniPathway"/>
</dbReference>
<dbReference type="GO" id="GO:0005737">
    <property type="term" value="C:cytoplasm"/>
    <property type="evidence" value="ECO:0007669"/>
    <property type="project" value="TreeGrafter"/>
</dbReference>
<dbReference type="OrthoDB" id="15318at2759"/>
<dbReference type="EMBL" id="KN881675">
    <property type="protein sequence ID" value="KIY50611.1"/>
    <property type="molecule type" value="Genomic_DNA"/>
</dbReference>
<evidence type="ECO:0000256" key="1">
    <source>
        <dbReference type="ARBA" id="ARBA00005168"/>
    </source>
</evidence>
<accession>A0A0D7AH36</accession>
<dbReference type="PANTHER" id="PTHR10755">
    <property type="entry name" value="COPROPORPHYRINOGEN III OXIDASE, MITOCHONDRIAL"/>
    <property type="match status" value="1"/>
</dbReference>
<dbReference type="AlphaFoldDB" id="A0A0D7AH36"/>